<protein>
    <submittedName>
        <fullName evidence="2">Uncharacterized protein</fullName>
    </submittedName>
</protein>
<evidence type="ECO:0000256" key="1">
    <source>
        <dbReference type="SAM" id="SignalP"/>
    </source>
</evidence>
<comment type="caution">
    <text evidence="2">The sequence shown here is derived from an EMBL/GenBank/DDBJ whole genome shotgun (WGS) entry which is preliminary data.</text>
</comment>
<keyword evidence="3" id="KW-1185">Reference proteome</keyword>
<feature type="signal peptide" evidence="1">
    <location>
        <begin position="1"/>
        <end position="24"/>
    </location>
</feature>
<accession>A0ABS1DX56</accession>
<dbReference type="Proteomes" id="UP001041814">
    <property type="component" value="Unassembled WGS sequence"/>
</dbReference>
<dbReference type="EMBL" id="NRRU01000051">
    <property type="protein sequence ID" value="MBK1713929.1"/>
    <property type="molecule type" value="Genomic_DNA"/>
</dbReference>
<name>A0ABS1DX56_RUBGE</name>
<evidence type="ECO:0000313" key="2">
    <source>
        <dbReference type="EMBL" id="MBK1713929.1"/>
    </source>
</evidence>
<feature type="chain" id="PRO_5046777033" evidence="1">
    <location>
        <begin position="25"/>
        <end position="76"/>
    </location>
</feature>
<gene>
    <name evidence="2" type="ORF">CKO43_14200</name>
</gene>
<sequence>MKKLNRVAVLFASAALAAPIAALAQAKTIDNWQATDGTVWKNGTNELCWRDSTWTPATAASECDGAIKPAAPAPAP</sequence>
<reference evidence="2" key="2">
    <citation type="journal article" date="2020" name="Microorganisms">
        <title>Osmotic Adaptation and Compatible Solute Biosynthesis of Phototrophic Bacteria as Revealed from Genome Analyses.</title>
        <authorList>
            <person name="Imhoff J.F."/>
            <person name="Rahn T."/>
            <person name="Kunzel S."/>
            <person name="Keller A."/>
            <person name="Neulinger S.C."/>
        </authorList>
    </citation>
    <scope>NUCLEOTIDE SEQUENCE</scope>
    <source>
        <strain evidence="2">IM 151</strain>
    </source>
</reference>
<organism evidence="2 3">
    <name type="scientific">Rubrivivax gelatinosus</name>
    <name type="common">Rhodocyclus gelatinosus</name>
    <name type="synonym">Rhodopseudomonas gelatinosa</name>
    <dbReference type="NCBI Taxonomy" id="28068"/>
    <lineage>
        <taxon>Bacteria</taxon>
        <taxon>Pseudomonadati</taxon>
        <taxon>Pseudomonadota</taxon>
        <taxon>Betaproteobacteria</taxon>
        <taxon>Burkholderiales</taxon>
        <taxon>Sphaerotilaceae</taxon>
        <taxon>Rubrivivax</taxon>
    </lineage>
</organism>
<feature type="non-terminal residue" evidence="2">
    <location>
        <position position="76"/>
    </location>
</feature>
<evidence type="ECO:0000313" key="3">
    <source>
        <dbReference type="Proteomes" id="UP001041814"/>
    </source>
</evidence>
<proteinExistence type="predicted"/>
<keyword evidence="1" id="KW-0732">Signal</keyword>
<reference evidence="2" key="1">
    <citation type="submission" date="2017-08" db="EMBL/GenBank/DDBJ databases">
        <authorList>
            <person name="Imhoff J.F."/>
            <person name="Rahn T."/>
            <person name="Kuenzel S."/>
            <person name="Neulinger S.C."/>
        </authorList>
    </citation>
    <scope>NUCLEOTIDE SEQUENCE</scope>
    <source>
        <strain evidence="2">IM 151</strain>
    </source>
</reference>